<name>A0A1H7JZE4_9SPHI</name>
<proteinExistence type="predicted"/>
<keyword evidence="1" id="KW-0812">Transmembrane</keyword>
<evidence type="ECO:0000313" key="3">
    <source>
        <dbReference type="Proteomes" id="UP000198916"/>
    </source>
</evidence>
<evidence type="ECO:0000256" key="1">
    <source>
        <dbReference type="SAM" id="Phobius"/>
    </source>
</evidence>
<organism evidence="2 3">
    <name type="scientific">Parapedobacter koreensis</name>
    <dbReference type="NCBI Taxonomy" id="332977"/>
    <lineage>
        <taxon>Bacteria</taxon>
        <taxon>Pseudomonadati</taxon>
        <taxon>Bacteroidota</taxon>
        <taxon>Sphingobacteriia</taxon>
        <taxon>Sphingobacteriales</taxon>
        <taxon>Sphingobacteriaceae</taxon>
        <taxon>Parapedobacter</taxon>
    </lineage>
</organism>
<dbReference type="AlphaFoldDB" id="A0A1H7JZE4"/>
<reference evidence="3" key="1">
    <citation type="submission" date="2016-10" db="EMBL/GenBank/DDBJ databases">
        <authorList>
            <person name="Varghese N."/>
            <person name="Submissions S."/>
        </authorList>
    </citation>
    <scope>NUCLEOTIDE SEQUENCE [LARGE SCALE GENOMIC DNA]</scope>
    <source>
        <strain evidence="3">Jip14</strain>
    </source>
</reference>
<protein>
    <submittedName>
        <fullName evidence="2">Uncharacterized protein</fullName>
    </submittedName>
</protein>
<dbReference type="Proteomes" id="UP000198916">
    <property type="component" value="Unassembled WGS sequence"/>
</dbReference>
<sequence length="32" mass="3663">MELIREKNGCFGYNYLIINVIFWGVVGMPTQG</sequence>
<evidence type="ECO:0000313" key="2">
    <source>
        <dbReference type="EMBL" id="SEK79852.1"/>
    </source>
</evidence>
<feature type="transmembrane region" description="Helical" evidence="1">
    <location>
        <begin position="12"/>
        <end position="30"/>
    </location>
</feature>
<dbReference type="EMBL" id="FNZR01000002">
    <property type="protein sequence ID" value="SEK79852.1"/>
    <property type="molecule type" value="Genomic_DNA"/>
</dbReference>
<keyword evidence="3" id="KW-1185">Reference proteome</keyword>
<keyword evidence="1" id="KW-1133">Transmembrane helix</keyword>
<dbReference type="STRING" id="332977.SAMN05421740_102727"/>
<accession>A0A1H7JZE4</accession>
<keyword evidence="1" id="KW-0472">Membrane</keyword>
<gene>
    <name evidence="2" type="ORF">SAMN05421740_102727</name>
</gene>